<dbReference type="EMBL" id="JACHDS010000001">
    <property type="protein sequence ID" value="MBB6172820.1"/>
    <property type="molecule type" value="Genomic_DNA"/>
</dbReference>
<dbReference type="AlphaFoldDB" id="A0A7X0D624"/>
<gene>
    <name evidence="1" type="ORF">HNR23_002880</name>
</gene>
<evidence type="ECO:0000313" key="1">
    <source>
        <dbReference type="EMBL" id="MBB6172820.1"/>
    </source>
</evidence>
<name>A0A7X0D624_9ACTN</name>
<evidence type="ECO:0000313" key="2">
    <source>
        <dbReference type="Proteomes" id="UP000546642"/>
    </source>
</evidence>
<organism evidence="1 2">
    <name type="scientific">Nocardiopsis mwathae</name>
    <dbReference type="NCBI Taxonomy" id="1472723"/>
    <lineage>
        <taxon>Bacteria</taxon>
        <taxon>Bacillati</taxon>
        <taxon>Actinomycetota</taxon>
        <taxon>Actinomycetes</taxon>
        <taxon>Streptosporangiales</taxon>
        <taxon>Nocardiopsidaceae</taxon>
        <taxon>Nocardiopsis</taxon>
    </lineage>
</organism>
<protein>
    <submittedName>
        <fullName evidence="1">Putative membrane protein YvbJ</fullName>
    </submittedName>
</protein>
<accession>A0A7X0D624</accession>
<comment type="caution">
    <text evidence="1">The sequence shown here is derived from an EMBL/GenBank/DDBJ whole genome shotgun (WGS) entry which is preliminary data.</text>
</comment>
<keyword evidence="2" id="KW-1185">Reference proteome</keyword>
<reference evidence="1 2" key="1">
    <citation type="submission" date="2020-08" db="EMBL/GenBank/DDBJ databases">
        <title>Sequencing the genomes of 1000 actinobacteria strains.</title>
        <authorList>
            <person name="Klenk H.-P."/>
        </authorList>
    </citation>
    <scope>NUCLEOTIDE SEQUENCE [LARGE SCALE GENOMIC DNA]</scope>
    <source>
        <strain evidence="1 2">DSM 46659</strain>
    </source>
</reference>
<sequence>MSACPQGGEHDWELGTDRKFHCTKCGAQSARRL</sequence>
<proteinExistence type="predicted"/>
<dbReference type="Proteomes" id="UP000546642">
    <property type="component" value="Unassembled WGS sequence"/>
</dbReference>